<dbReference type="GO" id="GO:0002020">
    <property type="term" value="F:protease binding"/>
    <property type="evidence" value="ECO:0007669"/>
    <property type="project" value="TreeGrafter"/>
</dbReference>
<feature type="domain" description="Band 7" evidence="4">
    <location>
        <begin position="23"/>
        <end position="207"/>
    </location>
</feature>
<comment type="caution">
    <text evidence="5">The sequence shown here is derived from an EMBL/GenBank/DDBJ whole genome shotgun (WGS) entry which is preliminary data.</text>
</comment>
<dbReference type="InterPro" id="IPR027705">
    <property type="entry name" value="Flotillin_fam"/>
</dbReference>
<dbReference type="OrthoDB" id="9786220at2"/>
<dbReference type="GO" id="GO:0072659">
    <property type="term" value="P:protein localization to plasma membrane"/>
    <property type="evidence" value="ECO:0007669"/>
    <property type="project" value="TreeGrafter"/>
</dbReference>
<dbReference type="RefSeq" id="WP_129185309.1">
    <property type="nucleotide sequence ID" value="NZ_JAGIOG010000001.1"/>
</dbReference>
<dbReference type="Proteomes" id="UP001515100">
    <property type="component" value="Unassembled WGS sequence"/>
</dbReference>
<evidence type="ECO:0000256" key="3">
    <source>
        <dbReference type="ARBA" id="ARBA00023136"/>
    </source>
</evidence>
<dbReference type="InterPro" id="IPR031905">
    <property type="entry name" value="Flotillin_C"/>
</dbReference>
<keyword evidence="3" id="KW-0472">Membrane</keyword>
<dbReference type="InterPro" id="IPR001107">
    <property type="entry name" value="Band_7"/>
</dbReference>
<evidence type="ECO:0000256" key="2">
    <source>
        <dbReference type="ARBA" id="ARBA00007161"/>
    </source>
</evidence>
<dbReference type="AlphaFoldDB" id="A0A641AH23"/>
<dbReference type="Gene3D" id="3.30.479.30">
    <property type="entry name" value="Band 7 domain"/>
    <property type="match status" value="1"/>
</dbReference>
<evidence type="ECO:0000313" key="6">
    <source>
        <dbReference type="Proteomes" id="UP001515100"/>
    </source>
</evidence>
<dbReference type="SMART" id="SM00244">
    <property type="entry name" value="PHB"/>
    <property type="match status" value="1"/>
</dbReference>
<organism evidence="5 6">
    <name type="scientific">Aeromicrobium fastidiosum</name>
    <dbReference type="NCBI Taxonomy" id="52699"/>
    <lineage>
        <taxon>Bacteria</taxon>
        <taxon>Bacillati</taxon>
        <taxon>Actinomycetota</taxon>
        <taxon>Actinomycetes</taxon>
        <taxon>Propionibacteriales</taxon>
        <taxon>Nocardioidaceae</taxon>
        <taxon>Aeromicrobium</taxon>
    </lineage>
</organism>
<keyword evidence="6" id="KW-1185">Reference proteome</keyword>
<sequence length="474" mass="50057">MTTIIAISGFAVLAVLLIGTIVTRYKVAGPNEAFIITGRRDKRAVDMTGQKVVVGGGTFVIPFVQSMARIPLSSLQITLQVHKAPSSQGISLNVQAVAVVKIGGDEEHIRSAAQRFLGQTESIHVFTTEVLEGELRAIVGTLTVEQIIQDRGAFASKVAEAAEASLSVQGLTLDSFSIKDVSDAEGTYLRDLGRPEAAKIKQLADIAEAESHKISEQSRLAADEQVAIAERTLALKRAEIKVETDTALAQATAAGPLAKAARDQEVLAEEAKVAERRAAVTEKQLEVDVRKPADAQRYRIEQEAEAQRNATVSQAEGARSAKVANAEAEKAARIAAAEASAIEGERLGSAEKSRRGLIADAVRLEGEAEAAAKQAVGEAEAKAMQARSDAYKEYGEAAILEMLVKILPEVARELAAPMGNIDQLTVVSTDGASALPKALATNMAQVVELVRSTTGFDLAAMMAESASSRSEPAP</sequence>
<comment type="subcellular location">
    <subcellularLocation>
        <location evidence="1">Membrane</location>
    </subcellularLocation>
</comment>
<dbReference type="Pfam" id="PF01145">
    <property type="entry name" value="Band_7"/>
    <property type="match status" value="1"/>
</dbReference>
<proteinExistence type="inferred from homology"/>
<evidence type="ECO:0000256" key="1">
    <source>
        <dbReference type="ARBA" id="ARBA00004370"/>
    </source>
</evidence>
<name>A0A641AH23_9ACTN</name>
<dbReference type="GO" id="GO:0005886">
    <property type="term" value="C:plasma membrane"/>
    <property type="evidence" value="ECO:0007669"/>
    <property type="project" value="TreeGrafter"/>
</dbReference>
<dbReference type="SUPFAM" id="SSF117892">
    <property type="entry name" value="Band 7/SPFH domain"/>
    <property type="match status" value="1"/>
</dbReference>
<dbReference type="CDD" id="cd03399">
    <property type="entry name" value="SPFH_flotillin"/>
    <property type="match status" value="1"/>
</dbReference>
<dbReference type="PANTHER" id="PTHR13806">
    <property type="entry name" value="FLOTILLIN-RELATED"/>
    <property type="match status" value="1"/>
</dbReference>
<reference evidence="5" key="1">
    <citation type="submission" date="2019-09" db="EMBL/GenBank/DDBJ databases">
        <authorList>
            <person name="Li J."/>
        </authorList>
    </citation>
    <scope>NUCLEOTIDE SEQUENCE [LARGE SCALE GENOMIC DNA]</scope>
    <source>
        <strain evidence="5">NRBC 14897</strain>
    </source>
</reference>
<dbReference type="PANTHER" id="PTHR13806:SF46">
    <property type="entry name" value="FLOTILLIN-1-RELATED"/>
    <property type="match status" value="1"/>
</dbReference>
<gene>
    <name evidence="5" type="ORF">ESP62_017975</name>
</gene>
<accession>A0A641AH23</accession>
<dbReference type="EMBL" id="SDPP02000006">
    <property type="protein sequence ID" value="KAA1372981.1"/>
    <property type="molecule type" value="Genomic_DNA"/>
</dbReference>
<dbReference type="InterPro" id="IPR036013">
    <property type="entry name" value="Band_7/SPFH_dom_sf"/>
</dbReference>
<protein>
    <submittedName>
        <fullName evidence="5">Flotillin family protein</fullName>
    </submittedName>
</protein>
<dbReference type="Pfam" id="PF15975">
    <property type="entry name" value="Flot"/>
    <property type="match status" value="1"/>
</dbReference>
<evidence type="ECO:0000259" key="4">
    <source>
        <dbReference type="SMART" id="SM00244"/>
    </source>
</evidence>
<comment type="similarity">
    <text evidence="2">Belongs to the band 7/mec-2 family. Flotillin subfamily.</text>
</comment>
<evidence type="ECO:0000313" key="5">
    <source>
        <dbReference type="EMBL" id="KAA1372981.1"/>
    </source>
</evidence>